<dbReference type="AlphaFoldDB" id="A0A8H6URE6"/>
<dbReference type="Proteomes" id="UP000662466">
    <property type="component" value="Unassembled WGS sequence"/>
</dbReference>
<keyword evidence="1" id="KW-0175">Coiled coil</keyword>
<keyword evidence="3" id="KW-0812">Transmembrane</keyword>
<dbReference type="InterPro" id="IPR033481">
    <property type="entry name" value="Dni1/Fig1"/>
</dbReference>
<dbReference type="PANTHER" id="PTHR28092:SF1">
    <property type="entry name" value="FACTOR-INDUCED GENE 1 PROTEIN"/>
    <property type="match status" value="1"/>
</dbReference>
<dbReference type="EMBL" id="JACBAF010002197">
    <property type="protein sequence ID" value="KAF7164052.1"/>
    <property type="molecule type" value="Genomic_DNA"/>
</dbReference>
<keyword evidence="3" id="KW-0472">Membrane</keyword>
<evidence type="ECO:0000256" key="2">
    <source>
        <dbReference type="SAM" id="MobiDB-lite"/>
    </source>
</evidence>
<evidence type="ECO:0000313" key="4">
    <source>
        <dbReference type="EMBL" id="KAF7164052.1"/>
    </source>
</evidence>
<evidence type="ECO:0000256" key="1">
    <source>
        <dbReference type="SAM" id="Coils"/>
    </source>
</evidence>
<feature type="coiled-coil region" evidence="1">
    <location>
        <begin position="704"/>
        <end position="731"/>
    </location>
</feature>
<feature type="transmembrane region" description="Helical" evidence="3">
    <location>
        <begin position="1020"/>
        <end position="1046"/>
    </location>
</feature>
<name>A0A8H6URE6_9EURO</name>
<proteinExistence type="predicted"/>
<comment type="caution">
    <text evidence="4">The sequence shown here is derived from an EMBL/GenBank/DDBJ whole genome shotgun (WGS) entry which is preliminary data.</text>
</comment>
<evidence type="ECO:0000313" key="5">
    <source>
        <dbReference type="Proteomes" id="UP000662466"/>
    </source>
</evidence>
<feature type="transmembrane region" description="Helical" evidence="3">
    <location>
        <begin position="969"/>
        <end position="990"/>
    </location>
</feature>
<feature type="compositionally biased region" description="Basic and acidic residues" evidence="2">
    <location>
        <begin position="87"/>
        <end position="101"/>
    </location>
</feature>
<sequence>MAGAVESPVLQAEVITLLREIKELLQTRNGRLEEILNSVTHGHSAEPAESAQAQLQPEPTKSGDDSPGIVSPRSSSVSSGLVCDSASKPEKLQSEHHSRRDGMDRIRNYPLVLEHHQNELVLRNPWFRFVYLDQESSISSEPKRPGFLAGSDWSYWRVIGQGSKGIDSDLDDPPLRWVGWGRGRPDYMPEWEMIQVDGKWCHIGGESLSAEIEFSPDEEFIREERWVPYSLAPSWLPKPIVSDSEASHSLSGLMHYRELFRKCLGNLYSVPPDYRICLAFEKDVLHAAVRDGLPLNSTLDRLRQIWEKLYECGGSFEIIDVDDFRQMTWYGWNGWNVLDENPLQDEEEEEGDPRRLSGPALSAEKSKVNIPPVLCVLSKRAGEPAEVRGAYGTNWYRVISFRGLAAILKSETGNGDVDIDQFCNLAFREVEASWDSWFDPAFDAVPIQRFQDILEMHVRCKGRSEGDNPFEAKWAPFHITWFKISPYVHDSNWKSGALYGTTNRSGSASYLQEMAFTMTIFPSRMGGSRGSYHVEPAVKGFLDDPKDLGSWYWSILHLAPPHFRALHQEAYWPVGSYDGHMIPVALILQALEDAADSWEQVANHLSSLIDNQGAIFDPDEHDRLLFDDNTFSRSRLYFWGIDCLAIFIPSISATIREWRNFWEAREHIFNAGENFIREVRRKAGDAGSPWSRDGEYLVNLVPHVEDQVTRLEALKSRLEDMRAQIDTLRNGLFNASAVIESRAATELGENVKLLTYISIVYLPLSFCAALWAIDYSYHPVVFTVVTVLLATTTYLVVMNLNNLARLTILLAGCTSSNGLSNVYLISLEYRNGSTSIPSDPVLVNPGIADKVYNVSHANSAIREVRAGYMGLCLTLSNGARLCSGSAAALASMVKAEGVQGNDTATADPLNLIWIANNFKEKIVFDGLIFIAVVLTFICFILLATFPGWHEEVDEDGEEREVKPFPSPKVSQAALGTSALGFIFGLVSILWQHINSSAAGTMSESLTYGAVEAHVGTAAMILGWAAVVCLGIVALALLVMIMSIRVLHMLTEDESSV</sequence>
<organism evidence="4 5">
    <name type="scientific">Aspergillus hiratsukae</name>
    <dbReference type="NCBI Taxonomy" id="1194566"/>
    <lineage>
        <taxon>Eukaryota</taxon>
        <taxon>Fungi</taxon>
        <taxon>Dikarya</taxon>
        <taxon>Ascomycota</taxon>
        <taxon>Pezizomycotina</taxon>
        <taxon>Eurotiomycetes</taxon>
        <taxon>Eurotiomycetidae</taxon>
        <taxon>Eurotiales</taxon>
        <taxon>Aspergillaceae</taxon>
        <taxon>Aspergillus</taxon>
        <taxon>Aspergillus subgen. Fumigati</taxon>
    </lineage>
</organism>
<dbReference type="GO" id="GO:0043332">
    <property type="term" value="C:mating projection tip"/>
    <property type="evidence" value="ECO:0007669"/>
    <property type="project" value="TreeGrafter"/>
</dbReference>
<dbReference type="PANTHER" id="PTHR28092">
    <property type="entry name" value="FACTOR-INDUCED GENE 1 PROTEIN"/>
    <property type="match status" value="1"/>
</dbReference>
<feature type="region of interest" description="Disordered" evidence="2">
    <location>
        <begin position="41"/>
        <end position="101"/>
    </location>
</feature>
<feature type="transmembrane region" description="Helical" evidence="3">
    <location>
        <begin position="779"/>
        <end position="797"/>
    </location>
</feature>
<keyword evidence="3" id="KW-1133">Transmembrane helix</keyword>
<evidence type="ECO:0000256" key="3">
    <source>
        <dbReference type="SAM" id="Phobius"/>
    </source>
</evidence>
<reference evidence="4" key="1">
    <citation type="submission" date="2020-06" db="EMBL/GenBank/DDBJ databases">
        <title>Draft genome sequences of strains closely related to Aspergillus parafelis and Aspergillus hiratsukae.</title>
        <authorList>
            <person name="Dos Santos R.A.C."/>
            <person name="Rivero-Menendez O."/>
            <person name="Steenwyk J.L."/>
            <person name="Mead M.E."/>
            <person name="Goldman G.H."/>
            <person name="Alastruey-Izquierdo A."/>
            <person name="Rokas A."/>
        </authorList>
    </citation>
    <scope>NUCLEOTIDE SEQUENCE</scope>
    <source>
        <strain evidence="4">CNM-CM6106</strain>
    </source>
</reference>
<accession>A0A8H6URE6</accession>
<gene>
    <name evidence="4" type="ORF">CNMCM6106_000746</name>
</gene>
<dbReference type="GO" id="GO:0016020">
    <property type="term" value="C:membrane"/>
    <property type="evidence" value="ECO:0007669"/>
    <property type="project" value="InterPro"/>
</dbReference>
<protein>
    <submittedName>
        <fullName evidence="4">Uncharacterized protein</fullName>
    </submittedName>
</protein>
<feature type="transmembrane region" description="Helical" evidence="3">
    <location>
        <begin position="636"/>
        <end position="655"/>
    </location>
</feature>
<feature type="transmembrane region" description="Helical" evidence="3">
    <location>
        <begin position="927"/>
        <end position="949"/>
    </location>
</feature>
<feature type="transmembrane region" description="Helical" evidence="3">
    <location>
        <begin position="753"/>
        <end position="773"/>
    </location>
</feature>
<dbReference type="GO" id="GO:0000747">
    <property type="term" value="P:conjugation with cellular fusion"/>
    <property type="evidence" value="ECO:0007669"/>
    <property type="project" value="TreeGrafter"/>
</dbReference>
<feature type="compositionally biased region" description="Low complexity" evidence="2">
    <location>
        <begin position="70"/>
        <end position="86"/>
    </location>
</feature>
<dbReference type="Pfam" id="PF12351">
    <property type="entry name" value="Fig1"/>
    <property type="match status" value="1"/>
</dbReference>